<dbReference type="GO" id="GO:0006631">
    <property type="term" value="P:fatty acid metabolic process"/>
    <property type="evidence" value="ECO:0007669"/>
    <property type="project" value="TreeGrafter"/>
</dbReference>
<evidence type="ECO:0000259" key="4">
    <source>
        <dbReference type="Pfam" id="PF13193"/>
    </source>
</evidence>
<feature type="domain" description="AMP-binding enzyme C-terminal" evidence="4">
    <location>
        <begin position="293"/>
        <end position="352"/>
    </location>
</feature>
<reference evidence="5" key="1">
    <citation type="submission" date="2020-05" db="EMBL/GenBank/DDBJ databases">
        <authorList>
            <person name="Chiriac C."/>
            <person name="Salcher M."/>
            <person name="Ghai R."/>
            <person name="Kavagutti S V."/>
        </authorList>
    </citation>
    <scope>NUCLEOTIDE SEQUENCE</scope>
</reference>
<dbReference type="PANTHER" id="PTHR43201">
    <property type="entry name" value="ACYL-COA SYNTHETASE"/>
    <property type="match status" value="1"/>
</dbReference>
<evidence type="ECO:0000256" key="2">
    <source>
        <dbReference type="ARBA" id="ARBA00022598"/>
    </source>
</evidence>
<dbReference type="Pfam" id="PF13193">
    <property type="entry name" value="AMP-binding_C"/>
    <property type="match status" value="1"/>
</dbReference>
<feature type="domain" description="AMP-dependent synthetase/ligase" evidence="3">
    <location>
        <begin position="73"/>
        <end position="234"/>
    </location>
</feature>
<gene>
    <name evidence="5" type="ORF">UFOPK1722_00369</name>
</gene>
<evidence type="ECO:0000259" key="3">
    <source>
        <dbReference type="Pfam" id="PF00501"/>
    </source>
</evidence>
<dbReference type="SUPFAM" id="SSF56801">
    <property type="entry name" value="Acetyl-CoA synthetase-like"/>
    <property type="match status" value="1"/>
</dbReference>
<name>A0A6J6E6J2_9ZZZZ</name>
<dbReference type="Gene3D" id="3.30.300.30">
    <property type="match status" value="1"/>
</dbReference>
<organism evidence="5">
    <name type="scientific">freshwater metagenome</name>
    <dbReference type="NCBI Taxonomy" id="449393"/>
    <lineage>
        <taxon>unclassified sequences</taxon>
        <taxon>metagenomes</taxon>
        <taxon>ecological metagenomes</taxon>
    </lineage>
</organism>
<dbReference type="InterPro" id="IPR025110">
    <property type="entry name" value="AMP-bd_C"/>
</dbReference>
<dbReference type="EMBL" id="CAEZTS010000020">
    <property type="protein sequence ID" value="CAB4570875.1"/>
    <property type="molecule type" value="Genomic_DNA"/>
</dbReference>
<dbReference type="AlphaFoldDB" id="A0A6J6E6J2"/>
<dbReference type="PANTHER" id="PTHR43201:SF5">
    <property type="entry name" value="MEDIUM-CHAIN ACYL-COA LIGASE ACSF2, MITOCHONDRIAL"/>
    <property type="match status" value="1"/>
</dbReference>
<dbReference type="PROSITE" id="PS00455">
    <property type="entry name" value="AMP_BINDING"/>
    <property type="match status" value="1"/>
</dbReference>
<evidence type="ECO:0000256" key="1">
    <source>
        <dbReference type="ARBA" id="ARBA00006432"/>
    </source>
</evidence>
<accession>A0A6J6E6J2</accession>
<dbReference type="InterPro" id="IPR020845">
    <property type="entry name" value="AMP-binding_CS"/>
</dbReference>
<dbReference type="InterPro" id="IPR000873">
    <property type="entry name" value="AMP-dep_synth/lig_dom"/>
</dbReference>
<keyword evidence="2" id="KW-0436">Ligase</keyword>
<protein>
    <submittedName>
        <fullName evidence="5">Unannotated protein</fullName>
    </submittedName>
</protein>
<dbReference type="GO" id="GO:0031956">
    <property type="term" value="F:medium-chain fatty acid-CoA ligase activity"/>
    <property type="evidence" value="ECO:0007669"/>
    <property type="project" value="TreeGrafter"/>
</dbReference>
<comment type="similarity">
    <text evidence="1">Belongs to the ATP-dependent AMP-binding enzyme family.</text>
</comment>
<sequence>MPRLVALDMPTNDAYVATVRRIWDEGNAVLPVDPRLPEPAKQRLLGVMRPHEIRSTSGAQALPYPMETETGDALVIATSGSTGDPKGVVHSMDGLVASAVATSAALGVTRDDRWLACLPVAHIGGFSVISRAVLTDTALEVHDGFDAARVNASDSTLTSLVATALTRVRAERFRRILIGGSRPPEQRPPHCVATYGMTETGSGVVYDGFAIPDVELRIIDGEVAVRGPMLMRAYRDGTTSIDAHGWLHTGDAGRLDEDGRLHVDGRIGDVIVSGGEKIWPESVERAIGDHATDFAVVRLPDPEWGERVLLVHTGDAPSLGAIRDLVKVSLPAYCAPTAMVRVESIPRTASGKVRRAELAALVRDLRPDQRH</sequence>
<dbReference type="InterPro" id="IPR045851">
    <property type="entry name" value="AMP-bd_C_sf"/>
</dbReference>
<dbReference type="Gene3D" id="3.40.50.12780">
    <property type="entry name" value="N-terminal domain of ligase-like"/>
    <property type="match status" value="1"/>
</dbReference>
<dbReference type="InterPro" id="IPR042099">
    <property type="entry name" value="ANL_N_sf"/>
</dbReference>
<evidence type="ECO:0000313" key="5">
    <source>
        <dbReference type="EMBL" id="CAB4570875.1"/>
    </source>
</evidence>
<proteinExistence type="inferred from homology"/>
<dbReference type="Pfam" id="PF00501">
    <property type="entry name" value="AMP-binding"/>
    <property type="match status" value="1"/>
</dbReference>